<dbReference type="AlphaFoldDB" id="A0A0D0DCF5"/>
<evidence type="ECO:0000313" key="2">
    <source>
        <dbReference type="EMBL" id="KIK81871.1"/>
    </source>
</evidence>
<sequence length="78" mass="8243">MPPAVSCLHHGPLTSETSSFGLHVPRLIILNVLPSVHLISTPLVTSIALANFDHPSRNESFAAPSPSSPASESYPRST</sequence>
<feature type="region of interest" description="Disordered" evidence="1">
    <location>
        <begin position="58"/>
        <end position="78"/>
    </location>
</feature>
<dbReference type="EMBL" id="KN825717">
    <property type="protein sequence ID" value="KIK81871.1"/>
    <property type="molecule type" value="Genomic_DNA"/>
</dbReference>
<gene>
    <name evidence="2" type="ORF">PAXRUDRAFT_832564</name>
</gene>
<dbReference type="Proteomes" id="UP000054538">
    <property type="component" value="Unassembled WGS sequence"/>
</dbReference>
<reference evidence="3" key="2">
    <citation type="submission" date="2015-01" db="EMBL/GenBank/DDBJ databases">
        <title>Evolutionary Origins and Diversification of the Mycorrhizal Mutualists.</title>
        <authorList>
            <consortium name="DOE Joint Genome Institute"/>
            <consortium name="Mycorrhizal Genomics Consortium"/>
            <person name="Kohler A."/>
            <person name="Kuo A."/>
            <person name="Nagy L.G."/>
            <person name="Floudas D."/>
            <person name="Copeland A."/>
            <person name="Barry K.W."/>
            <person name="Cichocki N."/>
            <person name="Veneault-Fourrey C."/>
            <person name="LaButti K."/>
            <person name="Lindquist E.A."/>
            <person name="Lipzen A."/>
            <person name="Lundell T."/>
            <person name="Morin E."/>
            <person name="Murat C."/>
            <person name="Riley R."/>
            <person name="Ohm R."/>
            <person name="Sun H."/>
            <person name="Tunlid A."/>
            <person name="Henrissat B."/>
            <person name="Grigoriev I.V."/>
            <person name="Hibbett D.S."/>
            <person name="Martin F."/>
        </authorList>
    </citation>
    <scope>NUCLEOTIDE SEQUENCE [LARGE SCALE GENOMIC DNA]</scope>
    <source>
        <strain evidence="3">Ve08.2h10</strain>
    </source>
</reference>
<accession>A0A0D0DCF5</accession>
<dbReference type="InParanoid" id="A0A0D0DCF5"/>
<keyword evidence="3" id="KW-1185">Reference proteome</keyword>
<protein>
    <submittedName>
        <fullName evidence="2">Uncharacterized protein</fullName>
    </submittedName>
</protein>
<reference evidence="2 3" key="1">
    <citation type="submission" date="2014-04" db="EMBL/GenBank/DDBJ databases">
        <authorList>
            <consortium name="DOE Joint Genome Institute"/>
            <person name="Kuo A."/>
            <person name="Kohler A."/>
            <person name="Jargeat P."/>
            <person name="Nagy L.G."/>
            <person name="Floudas D."/>
            <person name="Copeland A."/>
            <person name="Barry K.W."/>
            <person name="Cichocki N."/>
            <person name="Veneault-Fourrey C."/>
            <person name="LaButti K."/>
            <person name="Lindquist E.A."/>
            <person name="Lipzen A."/>
            <person name="Lundell T."/>
            <person name="Morin E."/>
            <person name="Murat C."/>
            <person name="Sun H."/>
            <person name="Tunlid A."/>
            <person name="Henrissat B."/>
            <person name="Grigoriev I.V."/>
            <person name="Hibbett D.S."/>
            <person name="Martin F."/>
            <person name="Nordberg H.P."/>
            <person name="Cantor M.N."/>
            <person name="Hua S.X."/>
        </authorList>
    </citation>
    <scope>NUCLEOTIDE SEQUENCE [LARGE SCALE GENOMIC DNA]</scope>
    <source>
        <strain evidence="2 3">Ve08.2h10</strain>
    </source>
</reference>
<feature type="compositionally biased region" description="Low complexity" evidence="1">
    <location>
        <begin position="60"/>
        <end position="78"/>
    </location>
</feature>
<evidence type="ECO:0000313" key="3">
    <source>
        <dbReference type="Proteomes" id="UP000054538"/>
    </source>
</evidence>
<name>A0A0D0DCF5_9AGAM</name>
<organism evidence="2 3">
    <name type="scientific">Paxillus rubicundulus Ve08.2h10</name>
    <dbReference type="NCBI Taxonomy" id="930991"/>
    <lineage>
        <taxon>Eukaryota</taxon>
        <taxon>Fungi</taxon>
        <taxon>Dikarya</taxon>
        <taxon>Basidiomycota</taxon>
        <taxon>Agaricomycotina</taxon>
        <taxon>Agaricomycetes</taxon>
        <taxon>Agaricomycetidae</taxon>
        <taxon>Boletales</taxon>
        <taxon>Paxilineae</taxon>
        <taxon>Paxillaceae</taxon>
        <taxon>Paxillus</taxon>
    </lineage>
</organism>
<dbReference type="HOGENOM" id="CLU_2628630_0_0_1"/>
<evidence type="ECO:0000256" key="1">
    <source>
        <dbReference type="SAM" id="MobiDB-lite"/>
    </source>
</evidence>
<proteinExistence type="predicted"/>
<feature type="non-terminal residue" evidence="2">
    <location>
        <position position="1"/>
    </location>
</feature>